<organism evidence="1 2">
    <name type="scientific">Zophobas morio</name>
    <dbReference type="NCBI Taxonomy" id="2755281"/>
    <lineage>
        <taxon>Eukaryota</taxon>
        <taxon>Metazoa</taxon>
        <taxon>Ecdysozoa</taxon>
        <taxon>Arthropoda</taxon>
        <taxon>Hexapoda</taxon>
        <taxon>Insecta</taxon>
        <taxon>Pterygota</taxon>
        <taxon>Neoptera</taxon>
        <taxon>Endopterygota</taxon>
        <taxon>Coleoptera</taxon>
        <taxon>Polyphaga</taxon>
        <taxon>Cucujiformia</taxon>
        <taxon>Tenebrionidae</taxon>
        <taxon>Zophobas</taxon>
    </lineage>
</organism>
<protein>
    <submittedName>
        <fullName evidence="1">Uncharacterized protein</fullName>
    </submittedName>
</protein>
<name>A0AA38IAM2_9CUCU</name>
<evidence type="ECO:0000313" key="2">
    <source>
        <dbReference type="Proteomes" id="UP001168821"/>
    </source>
</evidence>
<dbReference type="AlphaFoldDB" id="A0AA38IAM2"/>
<reference evidence="1" key="1">
    <citation type="journal article" date="2023" name="G3 (Bethesda)">
        <title>Whole genome assemblies of Zophobas morio and Tenebrio molitor.</title>
        <authorList>
            <person name="Kaur S."/>
            <person name="Stinson S.A."/>
            <person name="diCenzo G.C."/>
        </authorList>
    </citation>
    <scope>NUCLEOTIDE SEQUENCE</scope>
    <source>
        <strain evidence="1">QUZm001</strain>
    </source>
</reference>
<accession>A0AA38IAM2</accession>
<keyword evidence="2" id="KW-1185">Reference proteome</keyword>
<gene>
    <name evidence="1" type="ORF">Zmor_018459</name>
</gene>
<comment type="caution">
    <text evidence="1">The sequence shown here is derived from an EMBL/GenBank/DDBJ whole genome shotgun (WGS) entry which is preliminary data.</text>
</comment>
<sequence>MNGTSQRFENGMPRKRSLEYVGTGLSCSITSSEEKHTTEISSRKCAGKLKTSSTLGDVLAGKNKTPREVKIGSFTKDSSSTAPGKINASCVSITIDIGTEVSILCRGLKL</sequence>
<evidence type="ECO:0000313" key="1">
    <source>
        <dbReference type="EMBL" id="KAJ3652502.1"/>
    </source>
</evidence>
<proteinExistence type="predicted"/>
<dbReference type="EMBL" id="JALNTZ010000005">
    <property type="protein sequence ID" value="KAJ3652502.1"/>
    <property type="molecule type" value="Genomic_DNA"/>
</dbReference>
<dbReference type="Proteomes" id="UP001168821">
    <property type="component" value="Unassembled WGS sequence"/>
</dbReference>